<organism evidence="1 2">
    <name type="scientific">Glutamicibacter halophytocola</name>
    <dbReference type="NCBI Taxonomy" id="1933880"/>
    <lineage>
        <taxon>Bacteria</taxon>
        <taxon>Bacillati</taxon>
        <taxon>Actinomycetota</taxon>
        <taxon>Actinomycetes</taxon>
        <taxon>Micrococcales</taxon>
        <taxon>Micrococcaceae</taxon>
        <taxon>Glutamicibacter</taxon>
    </lineage>
</organism>
<evidence type="ECO:0000313" key="2">
    <source>
        <dbReference type="Proteomes" id="UP000320717"/>
    </source>
</evidence>
<sequence>MELPQADLEMVHALQIFPRVSWAQLGPILDQHPTTLAARWERLHSEGKVWVTGHQGSIAASGTVAFVSIQCYPQARNEVLARMCAIPEVGNVEESTRSWDARLTVLTGDWAQLTGQILPLVREDPGIARLHVSVMTGLYATGSNWRLDVLSPAQQQRLRELNPVNAAPAGSPVPQQNQLRRLLSVDGRMPAAQIAAELDIHPSTAARHLRQLLDSRAVLLRCELAQNYSGHPVFCHWHARIPPTQLEAAVRQLRSMRTLRLCATITGDSNFTFALWLRNPGEIAEVERVLQQVAPGMQIIDSDVGVRTHKRMGWMLRADTTATGQVITHEAG</sequence>
<accession>A0ABX5Y9P4</accession>
<dbReference type="SUPFAM" id="SSF46785">
    <property type="entry name" value="Winged helix' DNA-binding domain"/>
    <property type="match status" value="1"/>
</dbReference>
<dbReference type="InterPro" id="IPR036388">
    <property type="entry name" value="WH-like_DNA-bd_sf"/>
</dbReference>
<keyword evidence="2" id="KW-1185">Reference proteome</keyword>
<gene>
    <name evidence="1" type="ORF">FQA45_08610</name>
</gene>
<dbReference type="EMBL" id="CP042260">
    <property type="protein sequence ID" value="QDY66378.1"/>
    <property type="molecule type" value="Genomic_DNA"/>
</dbReference>
<evidence type="ECO:0000313" key="1">
    <source>
        <dbReference type="EMBL" id="QDY66378.1"/>
    </source>
</evidence>
<dbReference type="PANTHER" id="PTHR30154:SF34">
    <property type="entry name" value="TRANSCRIPTIONAL REGULATOR AZLB"/>
    <property type="match status" value="1"/>
</dbReference>
<dbReference type="InterPro" id="IPR036390">
    <property type="entry name" value="WH_DNA-bd_sf"/>
</dbReference>
<dbReference type="Gene3D" id="3.30.70.920">
    <property type="match status" value="1"/>
</dbReference>
<reference evidence="1 2" key="1">
    <citation type="submission" date="2019-07" db="EMBL/GenBank/DDBJ databases">
        <title>Complete Genome Sequence of drought tolerant Plant Growth-Promoting Rhizobacterium Glutamicibacter halophytocola DR408.</title>
        <authorList>
            <person name="Nishu S.D."/>
            <person name="Lee T.K."/>
        </authorList>
    </citation>
    <scope>NUCLEOTIDE SEQUENCE [LARGE SCALE GENOMIC DNA]</scope>
    <source>
        <strain evidence="1 2">DR408</strain>
    </source>
</reference>
<dbReference type="Proteomes" id="UP000320717">
    <property type="component" value="Chromosome"/>
</dbReference>
<dbReference type="PANTHER" id="PTHR30154">
    <property type="entry name" value="LEUCINE-RESPONSIVE REGULATORY PROTEIN"/>
    <property type="match status" value="1"/>
</dbReference>
<proteinExistence type="predicted"/>
<dbReference type="Pfam" id="PF12840">
    <property type="entry name" value="HTH_20"/>
    <property type="match status" value="1"/>
</dbReference>
<name>A0ABX5Y9P4_9MICC</name>
<dbReference type="SUPFAM" id="SSF54909">
    <property type="entry name" value="Dimeric alpha+beta barrel"/>
    <property type="match status" value="1"/>
</dbReference>
<dbReference type="RefSeq" id="WP_146276359.1">
    <property type="nucleotide sequence ID" value="NZ_CP042260.1"/>
</dbReference>
<dbReference type="InterPro" id="IPR011008">
    <property type="entry name" value="Dimeric_a/b-barrel"/>
</dbReference>
<dbReference type="Gene3D" id="1.10.10.10">
    <property type="entry name" value="Winged helix-like DNA-binding domain superfamily/Winged helix DNA-binding domain"/>
    <property type="match status" value="1"/>
</dbReference>
<protein>
    <submittedName>
        <fullName evidence="1">Lrp/AsnC family transcriptional regulator</fullName>
    </submittedName>
</protein>